<evidence type="ECO:0000313" key="1">
    <source>
        <dbReference type="EMBL" id="MBX28274.1"/>
    </source>
</evidence>
<dbReference type="AlphaFoldDB" id="A0A2P2MDP1"/>
<dbReference type="EMBL" id="GGEC01047790">
    <property type="protein sequence ID" value="MBX28274.1"/>
    <property type="molecule type" value="Transcribed_RNA"/>
</dbReference>
<sequence>MSDPTFLMDFHVRRELSSLHSVENLLKIARYDD</sequence>
<reference evidence="1" key="1">
    <citation type="submission" date="2018-02" db="EMBL/GenBank/DDBJ databases">
        <title>Rhizophora mucronata_Transcriptome.</title>
        <authorList>
            <person name="Meera S.P."/>
            <person name="Sreeshan A."/>
            <person name="Augustine A."/>
        </authorList>
    </citation>
    <scope>NUCLEOTIDE SEQUENCE</scope>
    <source>
        <tissue evidence="1">Leaf</tissue>
    </source>
</reference>
<name>A0A2P2MDP1_RHIMU</name>
<protein>
    <submittedName>
        <fullName evidence="1">Uncharacterized protein</fullName>
    </submittedName>
</protein>
<accession>A0A2P2MDP1</accession>
<organism evidence="1">
    <name type="scientific">Rhizophora mucronata</name>
    <name type="common">Asiatic mangrove</name>
    <dbReference type="NCBI Taxonomy" id="61149"/>
    <lineage>
        <taxon>Eukaryota</taxon>
        <taxon>Viridiplantae</taxon>
        <taxon>Streptophyta</taxon>
        <taxon>Embryophyta</taxon>
        <taxon>Tracheophyta</taxon>
        <taxon>Spermatophyta</taxon>
        <taxon>Magnoliopsida</taxon>
        <taxon>eudicotyledons</taxon>
        <taxon>Gunneridae</taxon>
        <taxon>Pentapetalae</taxon>
        <taxon>rosids</taxon>
        <taxon>fabids</taxon>
        <taxon>Malpighiales</taxon>
        <taxon>Rhizophoraceae</taxon>
        <taxon>Rhizophora</taxon>
    </lineage>
</organism>
<proteinExistence type="predicted"/>